<dbReference type="AlphaFoldDB" id="A0A397S633"/>
<evidence type="ECO:0000313" key="2">
    <source>
        <dbReference type="EMBL" id="RIA79795.1"/>
    </source>
</evidence>
<keyword evidence="1" id="KW-0812">Transmembrane</keyword>
<keyword evidence="1" id="KW-1133">Transmembrane helix</keyword>
<comment type="caution">
    <text evidence="2">The sequence shown here is derived from an EMBL/GenBank/DDBJ whole genome shotgun (WGS) entry which is preliminary data.</text>
</comment>
<protein>
    <submittedName>
        <fullName evidence="2">Uncharacterized protein</fullName>
    </submittedName>
</protein>
<dbReference type="EMBL" id="QKYT01001143">
    <property type="protein sequence ID" value="RIA79795.1"/>
    <property type="molecule type" value="Genomic_DNA"/>
</dbReference>
<keyword evidence="1" id="KW-0472">Membrane</keyword>
<accession>A0A397S633</accession>
<dbReference type="Proteomes" id="UP000265703">
    <property type="component" value="Unassembled WGS sequence"/>
</dbReference>
<gene>
    <name evidence="2" type="ORF">C1645_793745</name>
</gene>
<organism evidence="2 3">
    <name type="scientific">Glomus cerebriforme</name>
    <dbReference type="NCBI Taxonomy" id="658196"/>
    <lineage>
        <taxon>Eukaryota</taxon>
        <taxon>Fungi</taxon>
        <taxon>Fungi incertae sedis</taxon>
        <taxon>Mucoromycota</taxon>
        <taxon>Glomeromycotina</taxon>
        <taxon>Glomeromycetes</taxon>
        <taxon>Glomerales</taxon>
        <taxon>Glomeraceae</taxon>
        <taxon>Glomus</taxon>
    </lineage>
</organism>
<sequence length="55" mass="6958">MKIYYRNHDGGKFKLNYFKLFITVYVLNVLYLKFTYYYTMLHVETIFERLKHFHP</sequence>
<keyword evidence="3" id="KW-1185">Reference proteome</keyword>
<proteinExistence type="predicted"/>
<evidence type="ECO:0000256" key="1">
    <source>
        <dbReference type="SAM" id="Phobius"/>
    </source>
</evidence>
<evidence type="ECO:0000313" key="3">
    <source>
        <dbReference type="Proteomes" id="UP000265703"/>
    </source>
</evidence>
<name>A0A397S633_9GLOM</name>
<reference evidence="2 3" key="1">
    <citation type="submission" date="2018-06" db="EMBL/GenBank/DDBJ databases">
        <title>Comparative genomics reveals the genomic features of Rhizophagus irregularis, R. cerebriforme, R. diaphanum and Gigaspora rosea, and their symbiotic lifestyle signature.</title>
        <authorList>
            <person name="Morin E."/>
            <person name="San Clemente H."/>
            <person name="Chen E.C.H."/>
            <person name="De La Providencia I."/>
            <person name="Hainaut M."/>
            <person name="Kuo A."/>
            <person name="Kohler A."/>
            <person name="Murat C."/>
            <person name="Tang N."/>
            <person name="Roy S."/>
            <person name="Loubradou J."/>
            <person name="Henrissat B."/>
            <person name="Grigoriev I.V."/>
            <person name="Corradi N."/>
            <person name="Roux C."/>
            <person name="Martin F.M."/>
        </authorList>
    </citation>
    <scope>NUCLEOTIDE SEQUENCE [LARGE SCALE GENOMIC DNA]</scope>
    <source>
        <strain evidence="2 3">DAOM 227022</strain>
    </source>
</reference>
<feature type="transmembrane region" description="Helical" evidence="1">
    <location>
        <begin position="20"/>
        <end position="39"/>
    </location>
</feature>